<dbReference type="EMBL" id="CP040098">
    <property type="protein sequence ID" value="QCQ22384.1"/>
    <property type="molecule type" value="Genomic_DNA"/>
</dbReference>
<sequence length="137" mass="14561">MKSVCVLLTVCLFVVTVIPGCVPGPTTQQHLESATWLGVVGAGVGALVDDDNPWRGAVIGAGIGSLAGYGLAEVSQRAAREAATRRQTVTYHNPSTNEWVQADPVAYDSATGTATVRTRTWEGERLQSDRYVKVPAY</sequence>
<feature type="signal peptide" evidence="1">
    <location>
        <begin position="1"/>
        <end position="23"/>
    </location>
</feature>
<feature type="chain" id="PRO_5020657174" evidence="1">
    <location>
        <begin position="24"/>
        <end position="137"/>
    </location>
</feature>
<reference evidence="2 3" key="2">
    <citation type="submission" date="2019-05" db="EMBL/GenBank/DDBJ databases">
        <authorList>
            <person name="Suflita J.M."/>
            <person name="Marks C.R."/>
        </authorList>
    </citation>
    <scope>NUCLEOTIDE SEQUENCE [LARGE SCALE GENOMIC DNA]</scope>
    <source>
        <strain evidence="2 3">ALDC</strain>
    </source>
</reference>
<dbReference type="Proteomes" id="UP000298602">
    <property type="component" value="Chromosome"/>
</dbReference>
<dbReference type="OrthoDB" id="5514984at2"/>
<reference evidence="2 3" key="1">
    <citation type="submission" date="2019-05" db="EMBL/GenBank/DDBJ databases">
        <title>The Complete Genome Sequence of the n-alkane-degrading Desulfoglaeba alkanexedens ALDC reveals multiple alkylsuccinate synthase gene clusters.</title>
        <authorList>
            <person name="Callaghan A.V."/>
            <person name="Davidova I.A."/>
            <person name="Duncan K.E."/>
            <person name="Morris B."/>
            <person name="McInerney M.J."/>
        </authorList>
    </citation>
    <scope>NUCLEOTIDE SEQUENCE [LARGE SCALE GENOMIC DNA]</scope>
    <source>
        <strain evidence="2 3">ALDC</strain>
    </source>
</reference>
<name>A0A4P8L3N1_9BACT</name>
<dbReference type="AlphaFoldDB" id="A0A4P8L3N1"/>
<dbReference type="KEGG" id="dax:FDQ92_09560"/>
<protein>
    <submittedName>
        <fullName evidence="2">Glycine zipper family protein</fullName>
    </submittedName>
</protein>
<keyword evidence="3" id="KW-1185">Reference proteome</keyword>
<organism evidence="2 3">
    <name type="scientific">Desulfoglaeba alkanexedens ALDC</name>
    <dbReference type="NCBI Taxonomy" id="980445"/>
    <lineage>
        <taxon>Bacteria</taxon>
        <taxon>Pseudomonadati</taxon>
        <taxon>Thermodesulfobacteriota</taxon>
        <taxon>Syntrophobacteria</taxon>
        <taxon>Syntrophobacterales</taxon>
        <taxon>Syntrophobacteraceae</taxon>
        <taxon>Desulfoglaeba</taxon>
    </lineage>
</organism>
<evidence type="ECO:0000313" key="3">
    <source>
        <dbReference type="Proteomes" id="UP000298602"/>
    </source>
</evidence>
<keyword evidence="1" id="KW-0732">Signal</keyword>
<evidence type="ECO:0000256" key="1">
    <source>
        <dbReference type="SAM" id="SignalP"/>
    </source>
</evidence>
<gene>
    <name evidence="2" type="ORF">FDQ92_09560</name>
</gene>
<dbReference type="RefSeq" id="WP_137424520.1">
    <property type="nucleotide sequence ID" value="NZ_CP040098.1"/>
</dbReference>
<evidence type="ECO:0000313" key="2">
    <source>
        <dbReference type="EMBL" id="QCQ22384.1"/>
    </source>
</evidence>
<proteinExistence type="predicted"/>
<accession>A0A4P8L3N1</accession>